<accession>A0A1L0B2P9</accession>
<dbReference type="PANTHER" id="PTHR43138:SF1">
    <property type="entry name" value="N-ACETYLTRANSFERASE ACA1"/>
    <property type="match status" value="1"/>
</dbReference>
<dbReference type="PANTHER" id="PTHR43138">
    <property type="entry name" value="ACETYLTRANSFERASE, GNAT FAMILY"/>
    <property type="match status" value="1"/>
</dbReference>
<name>A0A1L0B2P9_9ASCO</name>
<organism evidence="2 3">
    <name type="scientific">Hanseniaspora guilliermondii</name>
    <dbReference type="NCBI Taxonomy" id="56406"/>
    <lineage>
        <taxon>Eukaryota</taxon>
        <taxon>Fungi</taxon>
        <taxon>Dikarya</taxon>
        <taxon>Ascomycota</taxon>
        <taxon>Saccharomycotina</taxon>
        <taxon>Saccharomycetes</taxon>
        <taxon>Saccharomycodales</taxon>
        <taxon>Saccharomycodaceae</taxon>
        <taxon>Hanseniaspora</taxon>
    </lineage>
</organism>
<dbReference type="InterPro" id="IPR016181">
    <property type="entry name" value="Acyl_CoA_acyltransferase"/>
</dbReference>
<dbReference type="InterPro" id="IPR052742">
    <property type="entry name" value="Mito_N-acetyltransferase"/>
</dbReference>
<keyword evidence="3" id="KW-1185">Reference proteome</keyword>
<evidence type="ECO:0000313" key="2">
    <source>
        <dbReference type="EMBL" id="SGZ40744.1"/>
    </source>
</evidence>
<proteinExistence type="predicted"/>
<dbReference type="Pfam" id="PF00583">
    <property type="entry name" value="Acetyltransf_1"/>
    <property type="match status" value="1"/>
</dbReference>
<evidence type="ECO:0000259" key="1">
    <source>
        <dbReference type="PROSITE" id="PS51186"/>
    </source>
</evidence>
<dbReference type="GO" id="GO:0005634">
    <property type="term" value="C:nucleus"/>
    <property type="evidence" value="ECO:0007669"/>
    <property type="project" value="TreeGrafter"/>
</dbReference>
<dbReference type="SUPFAM" id="SSF55729">
    <property type="entry name" value="Acyl-CoA N-acyltransferases (Nat)"/>
    <property type="match status" value="1"/>
</dbReference>
<dbReference type="GO" id="GO:0016747">
    <property type="term" value="F:acyltransferase activity, transferring groups other than amino-acyl groups"/>
    <property type="evidence" value="ECO:0007669"/>
    <property type="project" value="InterPro"/>
</dbReference>
<protein>
    <recommendedName>
        <fullName evidence="1">N-acetyltransferase domain-containing protein</fullName>
    </recommendedName>
</protein>
<dbReference type="Proteomes" id="UP000183365">
    <property type="component" value="Unassembled WGS sequence"/>
</dbReference>
<dbReference type="PROSITE" id="PS51186">
    <property type="entry name" value="GNAT"/>
    <property type="match status" value="1"/>
</dbReference>
<gene>
    <name evidence="2" type="ORF">HGUI_02944</name>
</gene>
<dbReference type="AlphaFoldDB" id="A0A1L0B2P9"/>
<dbReference type="InterPro" id="IPR000182">
    <property type="entry name" value="GNAT_dom"/>
</dbReference>
<sequence length="256" mass="29758">MVYSDNNPCPSFLKNGPLYPTEFQVHEKLPIIESSLPIDKSTNVLAIPVYDHKDISCSLLNLMFKKFNKEIKNGQTYPQFEPFNSVEDYTNYWFHSFCCILINKPQNIDESNIYEYIKSDELNIDWEENFLGSFYIKPNYAGRCSHICNAGFFVPENHRGKKIGYRLGQIYLKYAPKLGYSQSVYNLVYANNIGSWKIWEKLKFTRIGVIPKAAILGVSQPAIKTANANKYEYQFTDAYIYSKDLLSIEEELFEDM</sequence>
<evidence type="ECO:0000313" key="3">
    <source>
        <dbReference type="Proteomes" id="UP000183365"/>
    </source>
</evidence>
<reference evidence="3" key="1">
    <citation type="submission" date="2016-11" db="EMBL/GenBank/DDBJ databases">
        <authorList>
            <person name="Guldener U."/>
        </authorList>
    </citation>
    <scope>NUCLEOTIDE SEQUENCE [LARGE SCALE GENOMIC DNA]</scope>
</reference>
<dbReference type="EMBL" id="FQNF01000062">
    <property type="protein sequence ID" value="SGZ40744.1"/>
    <property type="molecule type" value="Genomic_DNA"/>
</dbReference>
<dbReference type="Gene3D" id="3.40.630.30">
    <property type="match status" value="1"/>
</dbReference>
<feature type="domain" description="N-acetyltransferase" evidence="1">
    <location>
        <begin position="75"/>
        <end position="227"/>
    </location>
</feature>
<dbReference type="OrthoDB" id="10264707at2759"/>
<dbReference type="VEuPathDB" id="FungiDB:HGUI_02944"/>